<organism evidence="4">
    <name type="scientific">uncultured Caudovirales phage</name>
    <dbReference type="NCBI Taxonomy" id="2100421"/>
    <lineage>
        <taxon>Viruses</taxon>
        <taxon>Duplodnaviria</taxon>
        <taxon>Heunggongvirae</taxon>
        <taxon>Uroviricota</taxon>
        <taxon>Caudoviricetes</taxon>
        <taxon>Peduoviridae</taxon>
        <taxon>Maltschvirus</taxon>
        <taxon>Maltschvirus maltsch</taxon>
    </lineage>
</organism>
<reference evidence="4" key="1">
    <citation type="submission" date="2020-05" db="EMBL/GenBank/DDBJ databases">
        <authorList>
            <person name="Chiriac C."/>
            <person name="Salcher M."/>
            <person name="Ghai R."/>
            <person name="Kavagutti S V."/>
        </authorList>
    </citation>
    <scope>NUCLEOTIDE SEQUENCE</scope>
</reference>
<dbReference type="EMBL" id="LR796848">
    <property type="protein sequence ID" value="CAB4169829.1"/>
    <property type="molecule type" value="Genomic_DNA"/>
</dbReference>
<evidence type="ECO:0000313" key="4">
    <source>
        <dbReference type="EMBL" id="CAB4212683.1"/>
    </source>
</evidence>
<dbReference type="EMBL" id="LR798375">
    <property type="protein sequence ID" value="CAB5227262.1"/>
    <property type="molecule type" value="Genomic_DNA"/>
</dbReference>
<dbReference type="EMBL" id="LR797043">
    <property type="protein sequence ID" value="CAB4183209.1"/>
    <property type="molecule type" value="Genomic_DNA"/>
</dbReference>
<proteinExistence type="predicted"/>
<accession>A0A6J5SF91</accession>
<sequence>MSNSGSTFIHVRVRNNGIASDKGGYTVAIKGRVDGKYSVSICQCNTNQRYDGKLGEKIADMRINRGQFFVQSREQLDTTLNTLNQKLCTGNVLRLDTSVLDTHKEAA</sequence>
<dbReference type="EMBL" id="LR797266">
    <property type="protein sequence ID" value="CAB4197613.1"/>
    <property type="molecule type" value="Genomic_DNA"/>
</dbReference>
<evidence type="ECO:0000313" key="5">
    <source>
        <dbReference type="EMBL" id="CAB5227262.1"/>
    </source>
</evidence>
<evidence type="ECO:0000313" key="3">
    <source>
        <dbReference type="EMBL" id="CAB4197613.1"/>
    </source>
</evidence>
<dbReference type="EMBL" id="LR797390">
    <property type="protein sequence ID" value="CAB4212683.1"/>
    <property type="molecule type" value="Genomic_DNA"/>
</dbReference>
<name>A0A6J5SF91_9CAUD</name>
<evidence type="ECO:0000313" key="2">
    <source>
        <dbReference type="EMBL" id="CAB4183209.1"/>
    </source>
</evidence>
<evidence type="ECO:0000313" key="1">
    <source>
        <dbReference type="EMBL" id="CAB4169829.1"/>
    </source>
</evidence>
<gene>
    <name evidence="2" type="ORF">UFOVP1080_43</name>
    <name evidence="3" type="ORF">UFOVP1321_31</name>
    <name evidence="4" type="ORF">UFOVP1432_32</name>
    <name evidence="5" type="ORF">UFOVP1528_20</name>
    <name evidence="1" type="ORF">UFOVP905_7</name>
</gene>
<protein>
    <submittedName>
        <fullName evidence="4">Uncharacterized protein</fullName>
    </submittedName>
</protein>